<keyword evidence="8" id="KW-1133">Transmembrane helix</keyword>
<dbReference type="EMBL" id="PGOL01008063">
    <property type="protein sequence ID" value="PKI32081.1"/>
    <property type="molecule type" value="Genomic_DNA"/>
</dbReference>
<evidence type="ECO:0000256" key="7">
    <source>
        <dbReference type="ARBA" id="ARBA00023303"/>
    </source>
</evidence>
<keyword evidence="8" id="KW-0472">Membrane</keyword>
<evidence type="ECO:0000256" key="2">
    <source>
        <dbReference type="ARBA" id="ARBA00022568"/>
    </source>
</evidence>
<keyword evidence="2" id="KW-0109">Calcium transport</keyword>
<feature type="transmembrane region" description="Helical" evidence="8">
    <location>
        <begin position="65"/>
        <end position="89"/>
    </location>
</feature>
<feature type="transmembrane region" description="Helical" evidence="8">
    <location>
        <begin position="123"/>
        <end position="143"/>
    </location>
</feature>
<keyword evidence="10" id="KW-1185">Reference proteome</keyword>
<comment type="caution">
    <text evidence="9">The sequence shown here is derived from an EMBL/GenBank/DDBJ whole genome shotgun (WGS) entry which is preliminary data.</text>
</comment>
<dbReference type="GO" id="GO:0000325">
    <property type="term" value="C:plant-type vacuole"/>
    <property type="evidence" value="ECO:0007669"/>
    <property type="project" value="TreeGrafter"/>
</dbReference>
<dbReference type="GO" id="GO:0005245">
    <property type="term" value="F:voltage-gated calcium channel activity"/>
    <property type="evidence" value="ECO:0007669"/>
    <property type="project" value="InterPro"/>
</dbReference>
<evidence type="ECO:0000256" key="8">
    <source>
        <dbReference type="SAM" id="Phobius"/>
    </source>
</evidence>
<dbReference type="InterPro" id="IPR044581">
    <property type="entry name" value="TPC1_plant"/>
</dbReference>
<feature type="transmembrane region" description="Helical" evidence="8">
    <location>
        <begin position="155"/>
        <end position="175"/>
    </location>
</feature>
<organism evidence="9 10">
    <name type="scientific">Punica granatum</name>
    <name type="common">Pomegranate</name>
    <dbReference type="NCBI Taxonomy" id="22663"/>
    <lineage>
        <taxon>Eukaryota</taxon>
        <taxon>Viridiplantae</taxon>
        <taxon>Streptophyta</taxon>
        <taxon>Embryophyta</taxon>
        <taxon>Tracheophyta</taxon>
        <taxon>Spermatophyta</taxon>
        <taxon>Magnoliopsida</taxon>
        <taxon>eudicotyledons</taxon>
        <taxon>Gunneridae</taxon>
        <taxon>Pentapetalae</taxon>
        <taxon>rosids</taxon>
        <taxon>malvids</taxon>
        <taxon>Myrtales</taxon>
        <taxon>Lythraceae</taxon>
        <taxon>Punica</taxon>
    </lineage>
</organism>
<protein>
    <recommendedName>
        <fullName evidence="11">Ion transport domain-containing protein</fullName>
    </recommendedName>
</protein>
<evidence type="ECO:0000256" key="3">
    <source>
        <dbReference type="ARBA" id="ARBA00022673"/>
    </source>
</evidence>
<evidence type="ECO:0000256" key="6">
    <source>
        <dbReference type="ARBA" id="ARBA00023065"/>
    </source>
</evidence>
<dbReference type="STRING" id="22663.A0A2I0HK90"/>
<accession>A0A2I0HK90</accession>
<evidence type="ECO:0000256" key="1">
    <source>
        <dbReference type="ARBA" id="ARBA00022448"/>
    </source>
</evidence>
<proteinExistence type="predicted"/>
<sequence length="201" mass="22956">MEDPLLLGETSRGSGGRVRFKRRSDAIAYGSPYQKAAALVDLAEDGSGLPEEILEQPHFDRAAKYYFIFIKFDILWSLNYFALIVLNFFEKPLWCSEYSTDACSQRDYFYLGELPYLTGAESLIYEGITLIILAMHIFFPIAYEGKHIFSVNPLNRLKVICLLILVVDLLVYALFLSPVALESLPFRLAPYIRVVFFILSI</sequence>
<dbReference type="AlphaFoldDB" id="A0A2I0HK90"/>
<keyword evidence="6" id="KW-0406">Ion transport</keyword>
<reference evidence="9 10" key="1">
    <citation type="submission" date="2017-11" db="EMBL/GenBank/DDBJ databases">
        <title>De-novo sequencing of pomegranate (Punica granatum L.) genome.</title>
        <authorList>
            <person name="Akparov Z."/>
            <person name="Amiraslanov A."/>
            <person name="Hajiyeva S."/>
            <person name="Abbasov M."/>
            <person name="Kaur K."/>
            <person name="Hamwieh A."/>
            <person name="Solovyev V."/>
            <person name="Salamov A."/>
            <person name="Braich B."/>
            <person name="Kosarev P."/>
            <person name="Mahmoud A."/>
            <person name="Hajiyev E."/>
            <person name="Babayeva S."/>
            <person name="Izzatullayeva V."/>
            <person name="Mammadov A."/>
            <person name="Mammadov A."/>
            <person name="Sharifova S."/>
            <person name="Ojaghi J."/>
            <person name="Eynullazada K."/>
            <person name="Bayramov B."/>
            <person name="Abdulazimova A."/>
            <person name="Shahmuradov I."/>
        </authorList>
    </citation>
    <scope>NUCLEOTIDE SEQUENCE [LARGE SCALE GENOMIC DNA]</scope>
    <source>
        <strain evidence="10">cv. AG2017</strain>
        <tissue evidence="9">Leaf</tissue>
    </source>
</reference>
<evidence type="ECO:0000313" key="9">
    <source>
        <dbReference type="EMBL" id="PKI32081.1"/>
    </source>
</evidence>
<feature type="non-terminal residue" evidence="9">
    <location>
        <position position="201"/>
    </location>
</feature>
<dbReference type="Proteomes" id="UP000233551">
    <property type="component" value="Unassembled WGS sequence"/>
</dbReference>
<keyword evidence="7" id="KW-0407">Ion channel</keyword>
<keyword evidence="8" id="KW-0812">Transmembrane</keyword>
<keyword evidence="1" id="KW-0813">Transport</keyword>
<dbReference type="GO" id="GO:0005774">
    <property type="term" value="C:vacuolar membrane"/>
    <property type="evidence" value="ECO:0007669"/>
    <property type="project" value="TreeGrafter"/>
</dbReference>
<gene>
    <name evidence="9" type="ORF">CRG98_047553</name>
</gene>
<dbReference type="PANTHER" id="PTHR46988:SF2">
    <property type="entry name" value="TWO PORE CALCIUM CHANNEL PROTEIN 1"/>
    <property type="match status" value="1"/>
</dbReference>
<keyword evidence="4" id="KW-0677">Repeat</keyword>
<evidence type="ECO:0000313" key="10">
    <source>
        <dbReference type="Proteomes" id="UP000233551"/>
    </source>
</evidence>
<evidence type="ECO:0000256" key="5">
    <source>
        <dbReference type="ARBA" id="ARBA00022837"/>
    </source>
</evidence>
<evidence type="ECO:0008006" key="11">
    <source>
        <dbReference type="Google" id="ProtNLM"/>
    </source>
</evidence>
<keyword evidence="5" id="KW-0106">Calcium</keyword>
<name>A0A2I0HK90_PUNGR</name>
<dbReference type="PANTHER" id="PTHR46988">
    <property type="entry name" value="TWO PORE CALCIUM CHANNEL PROTEIN 1"/>
    <property type="match status" value="1"/>
</dbReference>
<keyword evidence="3" id="KW-0107">Calcium channel</keyword>
<evidence type="ECO:0000256" key="4">
    <source>
        <dbReference type="ARBA" id="ARBA00022737"/>
    </source>
</evidence>